<reference evidence="1" key="1">
    <citation type="submission" date="2021-08" db="EMBL/GenBank/DDBJ databases">
        <title>The first chromosome-level gecko genome reveals the dynamic sex chromosomes of Neotropical dwarf geckos (Sphaerodactylidae: Sphaerodactylus).</title>
        <authorList>
            <person name="Pinto B.J."/>
            <person name="Keating S.E."/>
            <person name="Gamble T."/>
        </authorList>
    </citation>
    <scope>NUCLEOTIDE SEQUENCE</scope>
    <source>
        <strain evidence="1">TG3544</strain>
    </source>
</reference>
<sequence>MRTYGICEVLMRTQFPILQNLNSDQAHTAGVEELQIFHPPFCCLKTTPGVICPIISTLPLEGSKLLKTELLSVPLLHISEESISPLWLQSYDDKSKNNSPSLLDDKSATLNIFPLALPVAKR</sequence>
<name>A0ACB8FX47_9SAUR</name>
<gene>
    <name evidence="1" type="ORF">K3G42_021620</name>
</gene>
<protein>
    <submittedName>
        <fullName evidence="1">Uncharacterized protein</fullName>
    </submittedName>
</protein>
<dbReference type="EMBL" id="CM037624">
    <property type="protein sequence ID" value="KAH8011311.1"/>
    <property type="molecule type" value="Genomic_DNA"/>
</dbReference>
<comment type="caution">
    <text evidence="1">The sequence shown here is derived from an EMBL/GenBank/DDBJ whole genome shotgun (WGS) entry which is preliminary data.</text>
</comment>
<accession>A0ACB8FX47</accession>
<keyword evidence="2" id="KW-1185">Reference proteome</keyword>
<evidence type="ECO:0000313" key="1">
    <source>
        <dbReference type="EMBL" id="KAH8011311.1"/>
    </source>
</evidence>
<organism evidence="1 2">
    <name type="scientific">Sphaerodactylus townsendi</name>
    <dbReference type="NCBI Taxonomy" id="933632"/>
    <lineage>
        <taxon>Eukaryota</taxon>
        <taxon>Metazoa</taxon>
        <taxon>Chordata</taxon>
        <taxon>Craniata</taxon>
        <taxon>Vertebrata</taxon>
        <taxon>Euteleostomi</taxon>
        <taxon>Lepidosauria</taxon>
        <taxon>Squamata</taxon>
        <taxon>Bifurcata</taxon>
        <taxon>Gekkota</taxon>
        <taxon>Sphaerodactylidae</taxon>
        <taxon>Sphaerodactylus</taxon>
    </lineage>
</organism>
<proteinExistence type="predicted"/>
<evidence type="ECO:0000313" key="2">
    <source>
        <dbReference type="Proteomes" id="UP000827872"/>
    </source>
</evidence>
<dbReference type="Proteomes" id="UP000827872">
    <property type="component" value="Linkage Group LG11"/>
</dbReference>